<dbReference type="SUPFAM" id="SSF53335">
    <property type="entry name" value="S-adenosyl-L-methionine-dependent methyltransferases"/>
    <property type="match status" value="1"/>
</dbReference>
<evidence type="ECO:0000256" key="1">
    <source>
        <dbReference type="ARBA" id="ARBA00038158"/>
    </source>
</evidence>
<name>A0ABY6TQW6_BIOOC</name>
<organism evidence="3 4">
    <name type="scientific">Bionectria ochroleuca</name>
    <name type="common">Gliocladium roseum</name>
    <dbReference type="NCBI Taxonomy" id="29856"/>
    <lineage>
        <taxon>Eukaryota</taxon>
        <taxon>Fungi</taxon>
        <taxon>Dikarya</taxon>
        <taxon>Ascomycota</taxon>
        <taxon>Pezizomycotina</taxon>
        <taxon>Sordariomycetes</taxon>
        <taxon>Hypocreomycetidae</taxon>
        <taxon>Hypocreales</taxon>
        <taxon>Bionectriaceae</taxon>
        <taxon>Clonostachys</taxon>
    </lineage>
</organism>
<proteinExistence type="inferred from homology"/>
<keyword evidence="4" id="KW-1185">Reference proteome</keyword>
<dbReference type="InterPro" id="IPR029063">
    <property type="entry name" value="SAM-dependent_MTases_sf"/>
</dbReference>
<dbReference type="PANTHER" id="PTHR43591">
    <property type="entry name" value="METHYLTRANSFERASE"/>
    <property type="match status" value="1"/>
</dbReference>
<sequence length="312" mass="34728">MAQPQTVAQAAKGLATLFKAGMSTGHEQLLIITKTIMPLIATPLLEQMGLGEGTAQPFALLDGACGSGVVTQEVQRMVPRAVLEGSSIVASDSSEALVDLMRTRVEAEGWVNTEVNVLDAMDTKLPENAFSHVAIGLALHLIPKPDDVLKGKFETTMYYCRRILKPGGIFGATTFNDSVEEKRFWQPDMRAAFKSLPFEAPFPDQLPMQTHTSGNWASRDWVEEHLRSQEGFRNVEVRLVPGTYRLQSGDEFVTAFGMMISWVMNSWWSEEQRAAHPLEEVKELVEKYLDEKYGGKGWDIDWEVLCMTAAVE</sequence>
<dbReference type="CDD" id="cd02440">
    <property type="entry name" value="AdoMet_MTases"/>
    <property type="match status" value="1"/>
</dbReference>
<dbReference type="Proteomes" id="UP000766486">
    <property type="component" value="Unassembled WGS sequence"/>
</dbReference>
<reference evidence="3 4" key="1">
    <citation type="submission" date="2019-06" db="EMBL/GenBank/DDBJ databases">
        <authorList>
            <person name="Broberg M."/>
        </authorList>
    </citation>
    <scope>NUCLEOTIDE SEQUENCE [LARGE SCALE GENOMIC DNA]</scope>
</reference>
<comment type="caution">
    <text evidence="3">The sequence shown here is derived from an EMBL/GenBank/DDBJ whole genome shotgun (WGS) entry which is preliminary data.</text>
</comment>
<evidence type="ECO:0000313" key="4">
    <source>
        <dbReference type="Proteomes" id="UP000766486"/>
    </source>
</evidence>
<evidence type="ECO:0000259" key="2">
    <source>
        <dbReference type="Pfam" id="PF13649"/>
    </source>
</evidence>
<accession>A0ABY6TQW6</accession>
<evidence type="ECO:0000313" key="3">
    <source>
        <dbReference type="EMBL" id="VUC20503.1"/>
    </source>
</evidence>
<comment type="similarity">
    <text evidence="1">Belongs to the methyltransferase superfamily. LaeA methyltransferase family.</text>
</comment>
<dbReference type="Pfam" id="PF13649">
    <property type="entry name" value="Methyltransf_25"/>
    <property type="match status" value="1"/>
</dbReference>
<dbReference type="Gene3D" id="3.40.50.150">
    <property type="entry name" value="Vaccinia Virus protein VP39"/>
    <property type="match status" value="1"/>
</dbReference>
<protein>
    <recommendedName>
        <fullName evidence="2">Methyltransferase domain-containing protein</fullName>
    </recommendedName>
</protein>
<dbReference type="EMBL" id="CABFNS010000152">
    <property type="protein sequence ID" value="VUC20503.1"/>
    <property type="molecule type" value="Genomic_DNA"/>
</dbReference>
<dbReference type="InterPro" id="IPR041698">
    <property type="entry name" value="Methyltransf_25"/>
</dbReference>
<gene>
    <name evidence="3" type="ORF">CLO192961_LOCUS24187</name>
</gene>
<feature type="domain" description="Methyltransferase" evidence="2">
    <location>
        <begin position="61"/>
        <end position="168"/>
    </location>
</feature>